<evidence type="ECO:0000313" key="2">
    <source>
        <dbReference type="Proteomes" id="UP000265926"/>
    </source>
</evidence>
<comment type="caution">
    <text evidence="1">The sequence shown here is derived from an EMBL/GenBank/DDBJ whole genome shotgun (WGS) entry which is preliminary data.</text>
</comment>
<name>A0A399SYA1_9BACT</name>
<organism evidence="1 2">
    <name type="scientific">Maribellus luteus</name>
    <dbReference type="NCBI Taxonomy" id="2305463"/>
    <lineage>
        <taxon>Bacteria</taxon>
        <taxon>Pseudomonadati</taxon>
        <taxon>Bacteroidota</taxon>
        <taxon>Bacteroidia</taxon>
        <taxon>Marinilabiliales</taxon>
        <taxon>Prolixibacteraceae</taxon>
        <taxon>Maribellus</taxon>
    </lineage>
</organism>
<evidence type="ECO:0000313" key="1">
    <source>
        <dbReference type="EMBL" id="RIJ47659.1"/>
    </source>
</evidence>
<gene>
    <name evidence="1" type="ORF">D1614_13845</name>
</gene>
<dbReference type="EMBL" id="QWGR01000007">
    <property type="protein sequence ID" value="RIJ47659.1"/>
    <property type="molecule type" value="Genomic_DNA"/>
</dbReference>
<accession>A0A399SYA1</accession>
<reference evidence="1 2" key="1">
    <citation type="submission" date="2018-08" db="EMBL/GenBank/DDBJ databases">
        <title>Pallidiluteibacterium maritimus gen. nov., sp. nov., isolated from coastal sediment.</title>
        <authorList>
            <person name="Zhou L.Y."/>
        </authorList>
    </citation>
    <scope>NUCLEOTIDE SEQUENCE [LARGE SCALE GENOMIC DNA]</scope>
    <source>
        <strain evidence="1 2">XSD2</strain>
    </source>
</reference>
<sequence>MIIETPDTLFNWQNKFNVQISYYSGIPSYFRPNPDKTHNSQALCFLSSPPLIREKTARHRARTKTE</sequence>
<dbReference type="Proteomes" id="UP000265926">
    <property type="component" value="Unassembled WGS sequence"/>
</dbReference>
<proteinExistence type="predicted"/>
<protein>
    <submittedName>
        <fullName evidence="1">Uncharacterized protein</fullName>
    </submittedName>
</protein>
<dbReference type="AlphaFoldDB" id="A0A399SYA1"/>
<keyword evidence="2" id="KW-1185">Reference proteome</keyword>